<proteinExistence type="predicted"/>
<dbReference type="AlphaFoldDB" id="A0A0A7CMS4"/>
<dbReference type="EMBL" id="KM038317">
    <property type="protein sequence ID" value="AIG55778.1"/>
    <property type="molecule type" value="Genomic_DNA"/>
</dbReference>
<reference evidence="2" key="1">
    <citation type="journal article" date="2014" name="Genome Biol. Evol.">
        <title>The secreted proteins of Achlya hypogyna and Thraustotheca clavata identify the ancestral oomycete secretome and reveal gene acquisitions by horizontal gene transfer.</title>
        <authorList>
            <person name="Misner I."/>
            <person name="Blouin N."/>
            <person name="Leonard G."/>
            <person name="Richards T.A."/>
            <person name="Lane C.E."/>
        </authorList>
    </citation>
    <scope>NUCLEOTIDE SEQUENCE</scope>
    <source>
        <strain evidence="2">ATCC 34112</strain>
    </source>
</reference>
<sequence>MFSIFFAILIATAVVAVPCTSTQKQQMLNVITADPQWSTCKAATTPYDFYTSLTQGGPPPTTTQNDLFNSTPACTSVYDHFQDSLKQANCDQIQNLIGIPYTQFISLTMGTPSTTAPVAHSNVANPNTIITFAPNPSPSSISPNEKDQITLVKSSAAIMNYQVFATL</sequence>
<protein>
    <submittedName>
        <fullName evidence="2">Secreted protein</fullName>
    </submittedName>
</protein>
<keyword evidence="1" id="KW-0732">Signal</keyword>
<name>A0A0A7CMS4_9STRA</name>
<evidence type="ECO:0000313" key="2">
    <source>
        <dbReference type="EMBL" id="AIG55778.1"/>
    </source>
</evidence>
<feature type="signal peptide" evidence="1">
    <location>
        <begin position="1"/>
        <end position="16"/>
    </location>
</feature>
<accession>A0A0A7CMS4</accession>
<feature type="chain" id="PRO_5002026759" evidence="1">
    <location>
        <begin position="17"/>
        <end position="167"/>
    </location>
</feature>
<organism evidence="2">
    <name type="scientific">Thraustotheca clavata</name>
    <dbReference type="NCBI Taxonomy" id="74557"/>
    <lineage>
        <taxon>Eukaryota</taxon>
        <taxon>Sar</taxon>
        <taxon>Stramenopiles</taxon>
        <taxon>Oomycota</taxon>
        <taxon>Saprolegniomycetes</taxon>
        <taxon>Saprolegniales</taxon>
        <taxon>Achlyaceae</taxon>
        <taxon>Thraustotheca</taxon>
    </lineage>
</organism>
<evidence type="ECO:0000256" key="1">
    <source>
        <dbReference type="SAM" id="SignalP"/>
    </source>
</evidence>